<dbReference type="EMBL" id="KQ964246">
    <property type="protein sequence ID" value="KXJ94949.1"/>
    <property type="molecule type" value="Genomic_DNA"/>
</dbReference>
<accession>A0A136JCQ6</accession>
<keyword evidence="3" id="KW-1185">Reference proteome</keyword>
<organism evidence="2 3">
    <name type="scientific">Microdochium bolleyi</name>
    <dbReference type="NCBI Taxonomy" id="196109"/>
    <lineage>
        <taxon>Eukaryota</taxon>
        <taxon>Fungi</taxon>
        <taxon>Dikarya</taxon>
        <taxon>Ascomycota</taxon>
        <taxon>Pezizomycotina</taxon>
        <taxon>Sordariomycetes</taxon>
        <taxon>Xylariomycetidae</taxon>
        <taxon>Xylariales</taxon>
        <taxon>Microdochiaceae</taxon>
        <taxon>Microdochium</taxon>
    </lineage>
</organism>
<reference evidence="3" key="1">
    <citation type="submission" date="2016-02" db="EMBL/GenBank/DDBJ databases">
        <title>Draft genome sequence of Microdochium bolleyi, a fungal endophyte of beachgrass.</title>
        <authorList>
            <consortium name="DOE Joint Genome Institute"/>
            <person name="David A.S."/>
            <person name="May G."/>
            <person name="Haridas S."/>
            <person name="Lim J."/>
            <person name="Wang M."/>
            <person name="Labutti K."/>
            <person name="Lipzen A."/>
            <person name="Barry K."/>
            <person name="Grigoriev I.V."/>
        </authorList>
    </citation>
    <scope>NUCLEOTIDE SEQUENCE [LARGE SCALE GENOMIC DNA]</scope>
    <source>
        <strain evidence="3">J235TASD1</strain>
    </source>
</reference>
<feature type="region of interest" description="Disordered" evidence="1">
    <location>
        <begin position="119"/>
        <end position="142"/>
    </location>
</feature>
<name>A0A136JCQ6_9PEZI</name>
<proteinExistence type="predicted"/>
<evidence type="ECO:0000256" key="1">
    <source>
        <dbReference type="SAM" id="MobiDB-lite"/>
    </source>
</evidence>
<feature type="compositionally biased region" description="Polar residues" evidence="1">
    <location>
        <begin position="1"/>
        <end position="10"/>
    </location>
</feature>
<feature type="region of interest" description="Disordered" evidence="1">
    <location>
        <begin position="1"/>
        <end position="38"/>
    </location>
</feature>
<sequence>MAGQHGTSVSRAPPSATAAGRSGSQGLPGLSARHVPPTRASWSMTRLPLWEAYYRHGVWGCDSASLPQRVPVGLLPCGSAGRLRFAPFLARGSQRSHAGGPLGKTYRLPWLRRPLSARQTSNRRFGQEETPRFHGQPCRLDD</sequence>
<evidence type="ECO:0000313" key="3">
    <source>
        <dbReference type="Proteomes" id="UP000070501"/>
    </source>
</evidence>
<dbReference type="AlphaFoldDB" id="A0A136JCQ6"/>
<evidence type="ECO:0000313" key="2">
    <source>
        <dbReference type="EMBL" id="KXJ94949.1"/>
    </source>
</evidence>
<dbReference type="InParanoid" id="A0A136JCQ6"/>
<protein>
    <submittedName>
        <fullName evidence="2">Uncharacterized protein</fullName>
    </submittedName>
</protein>
<dbReference type="Proteomes" id="UP000070501">
    <property type="component" value="Unassembled WGS sequence"/>
</dbReference>
<gene>
    <name evidence="2" type="ORF">Micbo1qcDRAFT_23403</name>
</gene>